<dbReference type="AlphaFoldDB" id="A0A1F7UNF4"/>
<keyword evidence="2 6" id="KW-0699">rRNA-binding</keyword>
<keyword evidence="5 6" id="KW-0687">Ribonucleoprotein</keyword>
<dbReference type="PANTHER" id="PTHR10744">
    <property type="entry name" value="40S RIBOSOMAL PROTEIN S11 FAMILY MEMBER"/>
    <property type="match status" value="1"/>
</dbReference>
<comment type="similarity">
    <text evidence="1 6">Belongs to the universal ribosomal protein uS17 family.</text>
</comment>
<accession>A0A1F7UNF4</accession>
<dbReference type="GO" id="GO:0006412">
    <property type="term" value="P:translation"/>
    <property type="evidence" value="ECO:0007669"/>
    <property type="project" value="UniProtKB-UniRule"/>
</dbReference>
<evidence type="ECO:0000256" key="4">
    <source>
        <dbReference type="ARBA" id="ARBA00022980"/>
    </source>
</evidence>
<evidence type="ECO:0000256" key="1">
    <source>
        <dbReference type="ARBA" id="ARBA00010254"/>
    </source>
</evidence>
<evidence type="ECO:0000313" key="7">
    <source>
        <dbReference type="EMBL" id="OGL79227.1"/>
    </source>
</evidence>
<dbReference type="InterPro" id="IPR000266">
    <property type="entry name" value="Ribosomal_uS17"/>
</dbReference>
<dbReference type="GO" id="GO:0022627">
    <property type="term" value="C:cytosolic small ribosomal subunit"/>
    <property type="evidence" value="ECO:0007669"/>
    <property type="project" value="UniProtKB-UniRule"/>
</dbReference>
<gene>
    <name evidence="6" type="primary">rpsQ</name>
    <name evidence="7" type="ORF">A3E39_00395</name>
</gene>
<sequence length="84" mass="9895">MTPRTHRLLQGTVVSTKMQKTAVVRIDRRVAHPKYGKMFTVSKKFKIHDPDAKARVGDLVEFEECRPLSKDKRWRYVRTVPKRS</sequence>
<comment type="subunit">
    <text evidence="6">Part of the 30S ribosomal subunit.</text>
</comment>
<proteinExistence type="inferred from homology"/>
<evidence type="ECO:0000256" key="2">
    <source>
        <dbReference type="ARBA" id="ARBA00022730"/>
    </source>
</evidence>
<dbReference type="GO" id="GO:0019843">
    <property type="term" value="F:rRNA binding"/>
    <property type="evidence" value="ECO:0007669"/>
    <property type="project" value="UniProtKB-UniRule"/>
</dbReference>
<dbReference type="HAMAP" id="MF_01345_B">
    <property type="entry name" value="Ribosomal_uS17_B"/>
    <property type="match status" value="1"/>
</dbReference>
<dbReference type="PRINTS" id="PR00973">
    <property type="entry name" value="RIBOSOMALS17"/>
</dbReference>
<dbReference type="GO" id="GO:0003735">
    <property type="term" value="F:structural constituent of ribosome"/>
    <property type="evidence" value="ECO:0007669"/>
    <property type="project" value="UniProtKB-UniRule"/>
</dbReference>
<evidence type="ECO:0000256" key="3">
    <source>
        <dbReference type="ARBA" id="ARBA00022884"/>
    </source>
</evidence>
<dbReference type="NCBIfam" id="NF004123">
    <property type="entry name" value="PRK05610.1"/>
    <property type="match status" value="1"/>
</dbReference>
<comment type="caution">
    <text evidence="7">The sequence shown here is derived from an EMBL/GenBank/DDBJ whole genome shotgun (WGS) entry which is preliminary data.</text>
</comment>
<reference evidence="7 8" key="1">
    <citation type="journal article" date="2016" name="Nat. Commun.">
        <title>Thousands of microbial genomes shed light on interconnected biogeochemical processes in an aquifer system.</title>
        <authorList>
            <person name="Anantharaman K."/>
            <person name="Brown C.T."/>
            <person name="Hug L.A."/>
            <person name="Sharon I."/>
            <person name="Castelle C.J."/>
            <person name="Probst A.J."/>
            <person name="Thomas B.C."/>
            <person name="Singh A."/>
            <person name="Wilkins M.J."/>
            <person name="Karaoz U."/>
            <person name="Brodie E.L."/>
            <person name="Williams K.H."/>
            <person name="Hubbard S.S."/>
            <person name="Banfield J.F."/>
        </authorList>
    </citation>
    <scope>NUCLEOTIDE SEQUENCE [LARGE SCALE GENOMIC DNA]</scope>
</reference>
<dbReference type="InterPro" id="IPR012340">
    <property type="entry name" value="NA-bd_OB-fold"/>
</dbReference>
<name>A0A1F7UNF4_9BACT</name>
<comment type="function">
    <text evidence="6">One of the primary rRNA binding proteins, it binds specifically to the 5'-end of 16S ribosomal RNA.</text>
</comment>
<dbReference type="InterPro" id="IPR019984">
    <property type="entry name" value="Ribosomal_uS17_bact/chlr"/>
</dbReference>
<evidence type="ECO:0000313" key="8">
    <source>
        <dbReference type="Proteomes" id="UP000176603"/>
    </source>
</evidence>
<dbReference type="Gene3D" id="2.40.50.140">
    <property type="entry name" value="Nucleic acid-binding proteins"/>
    <property type="match status" value="1"/>
</dbReference>
<dbReference type="NCBIfam" id="TIGR03635">
    <property type="entry name" value="uS17_bact"/>
    <property type="match status" value="1"/>
</dbReference>
<evidence type="ECO:0000256" key="6">
    <source>
        <dbReference type="HAMAP-Rule" id="MF_01345"/>
    </source>
</evidence>
<keyword evidence="4 6" id="KW-0689">Ribosomal protein</keyword>
<protein>
    <recommendedName>
        <fullName evidence="6">Small ribosomal subunit protein uS17</fullName>
    </recommendedName>
</protein>
<organism evidence="7 8">
    <name type="scientific">Candidatus Uhrbacteria bacterium RIFCSPHIGHO2_12_FULL_60_25</name>
    <dbReference type="NCBI Taxonomy" id="1802399"/>
    <lineage>
        <taxon>Bacteria</taxon>
        <taxon>Candidatus Uhriibacteriota</taxon>
    </lineage>
</organism>
<dbReference type="CDD" id="cd00364">
    <property type="entry name" value="Ribosomal_uS17"/>
    <property type="match status" value="1"/>
</dbReference>
<dbReference type="STRING" id="1802399.A3E39_00395"/>
<dbReference type="Pfam" id="PF00366">
    <property type="entry name" value="Ribosomal_S17"/>
    <property type="match status" value="1"/>
</dbReference>
<dbReference type="SUPFAM" id="SSF50249">
    <property type="entry name" value="Nucleic acid-binding proteins"/>
    <property type="match status" value="1"/>
</dbReference>
<dbReference type="Proteomes" id="UP000176603">
    <property type="component" value="Unassembled WGS sequence"/>
</dbReference>
<evidence type="ECO:0000256" key="5">
    <source>
        <dbReference type="ARBA" id="ARBA00023274"/>
    </source>
</evidence>
<dbReference type="EMBL" id="MGEH01000015">
    <property type="protein sequence ID" value="OGL79227.1"/>
    <property type="molecule type" value="Genomic_DNA"/>
</dbReference>
<keyword evidence="3 6" id="KW-0694">RNA-binding</keyword>
<dbReference type="PANTHER" id="PTHR10744:SF1">
    <property type="entry name" value="SMALL RIBOSOMAL SUBUNIT PROTEIN US17M"/>
    <property type="match status" value="1"/>
</dbReference>